<reference evidence="1 2" key="1">
    <citation type="submission" date="2019-02" db="EMBL/GenBank/DDBJ databases">
        <title>Prokaryotic population dynamics and viral predation in marine succession experiment using metagenomics: the confinement effect.</title>
        <authorList>
            <person name="Haro-Moreno J.M."/>
            <person name="Rodriguez-Valera F."/>
            <person name="Lopez-Perez M."/>
        </authorList>
    </citation>
    <scope>NUCLEOTIDE SEQUENCE [LARGE SCALE GENOMIC DNA]</scope>
    <source>
        <strain evidence="1">MED-G157</strain>
    </source>
</reference>
<gene>
    <name evidence="1" type="ORF">EVA68_05920</name>
</gene>
<proteinExistence type="predicted"/>
<evidence type="ECO:0000313" key="2">
    <source>
        <dbReference type="Proteomes" id="UP000316199"/>
    </source>
</evidence>
<dbReference type="InterPro" id="IPR036291">
    <property type="entry name" value="NAD(P)-bd_dom_sf"/>
</dbReference>
<dbReference type="GO" id="GO:0044877">
    <property type="term" value="F:protein-containing complex binding"/>
    <property type="evidence" value="ECO:0007669"/>
    <property type="project" value="TreeGrafter"/>
</dbReference>
<comment type="caution">
    <text evidence="1">The sequence shown here is derived from an EMBL/GenBank/DDBJ whole genome shotgun (WGS) entry which is preliminary data.</text>
</comment>
<dbReference type="PANTHER" id="PTHR12126:SF11">
    <property type="entry name" value="NADH DEHYDROGENASE [UBIQUINONE] 1 ALPHA SUBCOMPLEX SUBUNIT 9, MITOCHONDRIAL"/>
    <property type="match status" value="1"/>
</dbReference>
<dbReference type="PANTHER" id="PTHR12126">
    <property type="entry name" value="NADH-UBIQUINONE OXIDOREDUCTASE 39 KDA SUBUNIT-RELATED"/>
    <property type="match status" value="1"/>
</dbReference>
<evidence type="ECO:0000313" key="1">
    <source>
        <dbReference type="EMBL" id="RZO75854.1"/>
    </source>
</evidence>
<dbReference type="EMBL" id="SHAG01000023">
    <property type="protein sequence ID" value="RZO75854.1"/>
    <property type="molecule type" value="Genomic_DNA"/>
</dbReference>
<dbReference type="Proteomes" id="UP000316199">
    <property type="component" value="Unassembled WGS sequence"/>
</dbReference>
<name>A0A520S0A3_9GAMM</name>
<accession>A0A520S0A3</accession>
<evidence type="ECO:0008006" key="3">
    <source>
        <dbReference type="Google" id="ProtNLM"/>
    </source>
</evidence>
<dbReference type="InterPro" id="IPR051207">
    <property type="entry name" value="ComplexI_NDUFA9_subunit"/>
</dbReference>
<dbReference type="AlphaFoldDB" id="A0A520S0A3"/>
<sequence>MSKRITVIGVTSEPGRALFFELAKRNYSVIGIGRDIKKLTKIRNQLGEKFPLTEVRNLDVERDDSFLSDTDVLIHCSRPHLVKRLLSKNLSHLIALGSTRKFTQYPDSKYNEVIEMEHDVLTSTVPSTILHPTMIYGATTQNNIRRIIQVAKSWPMIPLPLNGRQLIQPIHNDDVVKAIMGSMNNARAINKSIIIAGPSPMSYRKFVEKIIAATGYSCHVIAFPYPLIKTISKLTKYIPNLPNINDSEVRRLLEDKNFDTLHMQKVLNLRPRSFEEGILQFVSLSSRE</sequence>
<dbReference type="SUPFAM" id="SSF51735">
    <property type="entry name" value="NAD(P)-binding Rossmann-fold domains"/>
    <property type="match status" value="1"/>
</dbReference>
<protein>
    <recommendedName>
        <fullName evidence="3">NAD-dependent epimerase/dehydratase family protein</fullName>
    </recommendedName>
</protein>
<organism evidence="1 2">
    <name type="scientific">OM182 bacterium</name>
    <dbReference type="NCBI Taxonomy" id="2510334"/>
    <lineage>
        <taxon>Bacteria</taxon>
        <taxon>Pseudomonadati</taxon>
        <taxon>Pseudomonadota</taxon>
        <taxon>Gammaproteobacteria</taxon>
        <taxon>OMG group</taxon>
        <taxon>OM182 clade</taxon>
    </lineage>
</organism>
<dbReference type="Gene3D" id="3.40.50.720">
    <property type="entry name" value="NAD(P)-binding Rossmann-like Domain"/>
    <property type="match status" value="1"/>
</dbReference>